<gene>
    <name evidence="1" type="ORF">LOY88_004855</name>
</gene>
<name>A0ACB8USB7_9EURO</name>
<proteinExistence type="predicted"/>
<protein>
    <submittedName>
        <fullName evidence="1">Uncharacterized protein</fullName>
    </submittedName>
</protein>
<comment type="caution">
    <text evidence="1">The sequence shown here is derived from an EMBL/GenBank/DDBJ whole genome shotgun (WGS) entry which is preliminary data.</text>
</comment>
<sequence>MANSRQTSSLPQSHIAHQLLSRAHSPDTADQVFAEKVRQKPLYLRPTSPTPADSRERRRLHRLRKKEYFLRKQKPKPLTAREKRALKVHDLPKEELKYEIFKKLNGLWIEYMWDVLELKHDTGKKPSSAQIVTATAHGAKLASADFHGAELQVVRSKCVSRVGVKGIVARDLKFAFVLITEKNEKKTIPKEHTVFKFEIPVPTASCLVDGSMDIPTTSKKLIFELHGSQFENRAADRANKKFKWRSLDYI</sequence>
<organism evidence="1">
    <name type="scientific">Ophidiomyces ophidiicola</name>
    <dbReference type="NCBI Taxonomy" id="1387563"/>
    <lineage>
        <taxon>Eukaryota</taxon>
        <taxon>Fungi</taxon>
        <taxon>Dikarya</taxon>
        <taxon>Ascomycota</taxon>
        <taxon>Pezizomycotina</taxon>
        <taxon>Eurotiomycetes</taxon>
        <taxon>Eurotiomycetidae</taxon>
        <taxon>Onygenales</taxon>
        <taxon>Onygenaceae</taxon>
        <taxon>Ophidiomyces</taxon>
    </lineage>
</organism>
<reference evidence="1" key="1">
    <citation type="journal article" date="2022" name="bioRxiv">
        <title>Population genetic analysis of Ophidiomyces ophidiicola, the causative agent of snake fungal disease, indicates recent introductions to the USA.</title>
        <authorList>
            <person name="Ladner J.T."/>
            <person name="Palmer J.M."/>
            <person name="Ettinger C.L."/>
            <person name="Stajich J.E."/>
            <person name="Farrell T.M."/>
            <person name="Glorioso B.M."/>
            <person name="Lawson B."/>
            <person name="Price S.J."/>
            <person name="Stengle A.G."/>
            <person name="Grear D.A."/>
            <person name="Lorch J.M."/>
        </authorList>
    </citation>
    <scope>NUCLEOTIDE SEQUENCE</scope>
    <source>
        <strain evidence="1">NWHC 24266-5</strain>
    </source>
</reference>
<evidence type="ECO:0000313" key="1">
    <source>
        <dbReference type="EMBL" id="KAI2384065.1"/>
    </source>
</evidence>
<accession>A0ACB8USB7</accession>
<dbReference type="EMBL" id="JALBCA010000079">
    <property type="protein sequence ID" value="KAI2384065.1"/>
    <property type="molecule type" value="Genomic_DNA"/>
</dbReference>